<keyword evidence="2" id="KW-0663">Pyridoxal phosphate</keyword>
<accession>A0ABN0VQT7</accession>
<organism evidence="4 5">
    <name type="scientific">Actinoallomurus spadix</name>
    <dbReference type="NCBI Taxonomy" id="79912"/>
    <lineage>
        <taxon>Bacteria</taxon>
        <taxon>Bacillati</taxon>
        <taxon>Actinomycetota</taxon>
        <taxon>Actinomycetes</taxon>
        <taxon>Streptosporangiales</taxon>
        <taxon>Thermomonosporaceae</taxon>
        <taxon>Actinoallomurus</taxon>
    </lineage>
</organism>
<dbReference type="InterPro" id="IPR015421">
    <property type="entry name" value="PyrdxlP-dep_Trfase_major"/>
</dbReference>
<dbReference type="Pfam" id="PF01370">
    <property type="entry name" value="Epimerase"/>
    <property type="match status" value="2"/>
</dbReference>
<dbReference type="InterPro" id="IPR000653">
    <property type="entry name" value="DegT/StrS_aminotransferase"/>
</dbReference>
<dbReference type="Gene3D" id="3.40.50.720">
    <property type="entry name" value="NAD(P)-binding Rossmann-like Domain"/>
    <property type="match status" value="1"/>
</dbReference>
<dbReference type="InterPro" id="IPR001509">
    <property type="entry name" value="Epimerase_deHydtase"/>
</dbReference>
<keyword evidence="5" id="KW-1185">Reference proteome</keyword>
<dbReference type="CDD" id="cd08946">
    <property type="entry name" value="SDR_e"/>
    <property type="match status" value="1"/>
</dbReference>
<dbReference type="Pfam" id="PF01041">
    <property type="entry name" value="DegT_DnrJ_EryC1"/>
    <property type="match status" value="1"/>
</dbReference>
<dbReference type="Proteomes" id="UP001501822">
    <property type="component" value="Unassembled WGS sequence"/>
</dbReference>
<evidence type="ECO:0000313" key="4">
    <source>
        <dbReference type="EMBL" id="GAA0314929.1"/>
    </source>
</evidence>
<comment type="similarity">
    <text evidence="2">Belongs to the DegT/DnrJ/EryC1 family.</text>
</comment>
<protein>
    <recommendedName>
        <fullName evidence="3">NAD-dependent epimerase/dehydratase domain-containing protein</fullName>
    </recommendedName>
</protein>
<dbReference type="SUPFAM" id="SSF51735">
    <property type="entry name" value="NAD(P)-binding Rossmann-fold domains"/>
    <property type="match status" value="1"/>
</dbReference>
<evidence type="ECO:0000313" key="5">
    <source>
        <dbReference type="Proteomes" id="UP001501822"/>
    </source>
</evidence>
<comment type="caution">
    <text evidence="4">The sequence shown here is derived from an EMBL/GenBank/DDBJ whole genome shotgun (WGS) entry which is preliminary data.</text>
</comment>
<dbReference type="SUPFAM" id="SSF53383">
    <property type="entry name" value="PLP-dependent transferases"/>
    <property type="match status" value="1"/>
</dbReference>
<dbReference type="Gene3D" id="3.40.640.10">
    <property type="entry name" value="Type I PLP-dependent aspartate aminotransferase-like (Major domain)"/>
    <property type="match status" value="1"/>
</dbReference>
<evidence type="ECO:0000259" key="3">
    <source>
        <dbReference type="Pfam" id="PF01370"/>
    </source>
</evidence>
<dbReference type="PANTHER" id="PTHR30244:SF34">
    <property type="entry name" value="DTDP-4-AMINO-4,6-DIDEOXYGALACTOSE TRANSAMINASE"/>
    <property type="match status" value="1"/>
</dbReference>
<evidence type="ECO:0000256" key="1">
    <source>
        <dbReference type="ARBA" id="ARBA00001933"/>
    </source>
</evidence>
<feature type="domain" description="NAD-dependent epimerase/dehydratase" evidence="3">
    <location>
        <begin position="167"/>
        <end position="240"/>
    </location>
</feature>
<reference evidence="4 5" key="1">
    <citation type="journal article" date="2019" name="Int. J. Syst. Evol. Microbiol.">
        <title>The Global Catalogue of Microorganisms (GCM) 10K type strain sequencing project: providing services to taxonomists for standard genome sequencing and annotation.</title>
        <authorList>
            <consortium name="The Broad Institute Genomics Platform"/>
            <consortium name="The Broad Institute Genome Sequencing Center for Infectious Disease"/>
            <person name="Wu L."/>
            <person name="Ma J."/>
        </authorList>
    </citation>
    <scope>NUCLEOTIDE SEQUENCE [LARGE SCALE GENOMIC DNA]</scope>
    <source>
        <strain evidence="4 5">JCM 3146</strain>
    </source>
</reference>
<dbReference type="PANTHER" id="PTHR30244">
    <property type="entry name" value="TRANSAMINASE"/>
    <property type="match status" value="1"/>
</dbReference>
<dbReference type="Gene3D" id="3.90.1150.10">
    <property type="entry name" value="Aspartate Aminotransferase, domain 1"/>
    <property type="match status" value="1"/>
</dbReference>
<proteinExistence type="inferred from homology"/>
<dbReference type="EMBL" id="BAAABM010000002">
    <property type="protein sequence ID" value="GAA0314929.1"/>
    <property type="molecule type" value="Genomic_DNA"/>
</dbReference>
<dbReference type="RefSeq" id="WP_252809600.1">
    <property type="nucleotide sequence ID" value="NZ_BAAABM010000002.1"/>
</dbReference>
<feature type="domain" description="NAD-dependent epimerase/dehydratase" evidence="3">
    <location>
        <begin position="5"/>
        <end position="122"/>
    </location>
</feature>
<gene>
    <name evidence="4" type="ORF">GCM10010151_01240</name>
</gene>
<name>A0ABN0VQT7_9ACTN</name>
<dbReference type="InterPro" id="IPR015422">
    <property type="entry name" value="PyrdxlP-dep_Trfase_small"/>
</dbReference>
<sequence length="686" mass="73725">METFVVLGGSGFIGGRISESLLTAGHEVTVVDRRPPPERLVAAGARWLAVDALTDEPPRLPDGTVVLSLGVSDPRPRWPWLLPVGNAVSTARILPALAGHDVVLLSSVEVYGSAEAPLREDTAPVLPWTAEDLGRWCDDALLAAREACPLWRVAPLGRRMAEADPTGRWIYGMSKLAQERLVRDAVDAGRLTVLRLANVVGIGQDRFAARITRKALAGHPLPVTDTVRSFVPVRDLGRLIEGGVGPGVYNVGGPATSLVSVAEEVRDLCGSESPIRPGPPPADDTCGVVDVSALAAAGHRVGELRPCLEEIVTSLRRDGTPSFDPPVPVVIPPRAALPDEVAARQQQCLWTGEIKHGNRWSEELRERLAKELDVPAGRTLLVTTSGTSALRLVIAAVAGPAAPGETAVLPSFTFPATAEVLLQLGYRLRFVDVDERGWTLDPGALRAALNEESARVVVCVDTFGNPCRYEELSSVCAEHGAVLVADSAAALGSRYRGRPVASQADGHSYSMSFAKVLSAGGAGGAAVLPADAAERMLADRSAWWRSELMNELHAIYALDQLQVLEDLVRRRNRVAEIYRDGLSGLPGLRPQETEPDDLNCYVHWVVRVPDPPGRPALERALLERGVQTKPYFRAAHLAAFGNGERLPVTERLDAEALALPMSSELTVEEAEKIVMTVRHCYADLTR</sequence>
<evidence type="ECO:0000256" key="2">
    <source>
        <dbReference type="RuleBase" id="RU004508"/>
    </source>
</evidence>
<comment type="cofactor">
    <cofactor evidence="1">
        <name>pyridoxal 5'-phosphate</name>
        <dbReference type="ChEBI" id="CHEBI:597326"/>
    </cofactor>
</comment>
<dbReference type="InterPro" id="IPR015424">
    <property type="entry name" value="PyrdxlP-dep_Trfase"/>
</dbReference>
<dbReference type="InterPro" id="IPR036291">
    <property type="entry name" value="NAD(P)-bd_dom_sf"/>
</dbReference>